<evidence type="ECO:0000256" key="2">
    <source>
        <dbReference type="ARBA" id="ARBA00023121"/>
    </source>
</evidence>
<comment type="similarity">
    <text evidence="1">Belongs to the ACBP family.</text>
</comment>
<dbReference type="Gramene" id="KQK22603">
    <property type="protein sequence ID" value="KQK22603"/>
    <property type="gene ID" value="BRADI_1g68300v3"/>
</dbReference>
<protein>
    <recommendedName>
        <fullName evidence="4">ACB domain-containing protein</fullName>
    </recommendedName>
</protein>
<proteinExistence type="inferred from homology"/>
<dbReference type="eggNOG" id="KOG0817">
    <property type="taxonomic scope" value="Eukaryota"/>
</dbReference>
<evidence type="ECO:0000313" key="6">
    <source>
        <dbReference type="EnsemblPlants" id="KQK22603"/>
    </source>
</evidence>
<evidence type="ECO:0000256" key="3">
    <source>
        <dbReference type="SAM" id="MobiDB-lite"/>
    </source>
</evidence>
<feature type="compositionally biased region" description="Polar residues" evidence="3">
    <location>
        <begin position="530"/>
        <end position="539"/>
    </location>
</feature>
<organism evidence="5">
    <name type="scientific">Brachypodium distachyon</name>
    <name type="common">Purple false brome</name>
    <name type="synonym">Trachynia distachya</name>
    <dbReference type="NCBI Taxonomy" id="15368"/>
    <lineage>
        <taxon>Eukaryota</taxon>
        <taxon>Viridiplantae</taxon>
        <taxon>Streptophyta</taxon>
        <taxon>Embryophyta</taxon>
        <taxon>Tracheophyta</taxon>
        <taxon>Spermatophyta</taxon>
        <taxon>Magnoliopsida</taxon>
        <taxon>Liliopsida</taxon>
        <taxon>Poales</taxon>
        <taxon>Poaceae</taxon>
        <taxon>BOP clade</taxon>
        <taxon>Pooideae</taxon>
        <taxon>Stipodae</taxon>
        <taxon>Brachypodieae</taxon>
        <taxon>Brachypodium</taxon>
    </lineage>
</organism>
<dbReference type="PANTHER" id="PTHR23310">
    <property type="entry name" value="ACYL-COA-BINDING PROTEIN, ACBP"/>
    <property type="match status" value="1"/>
</dbReference>
<dbReference type="InterPro" id="IPR014352">
    <property type="entry name" value="FERM/acyl-CoA-bd_prot_sf"/>
</dbReference>
<dbReference type="OMA" id="IDVKQHH"/>
<dbReference type="STRING" id="15368.I1H7I3"/>
<dbReference type="PANTHER" id="PTHR23310:SF105">
    <property type="entry name" value="ACYL-COA-BINDING DOMAIN-CONTAINING PROTEIN 5"/>
    <property type="match status" value="1"/>
</dbReference>
<dbReference type="InterPro" id="IPR000582">
    <property type="entry name" value="Acyl-CoA-binding_protein"/>
</dbReference>
<keyword evidence="7" id="KW-1185">Reference proteome</keyword>
<reference evidence="6" key="3">
    <citation type="submission" date="2018-08" db="UniProtKB">
        <authorList>
            <consortium name="EnsemblPlants"/>
        </authorList>
    </citation>
    <scope>IDENTIFICATION</scope>
    <source>
        <strain evidence="6">cv. Bd21</strain>
    </source>
</reference>
<dbReference type="Pfam" id="PF00887">
    <property type="entry name" value="ACBP"/>
    <property type="match status" value="1"/>
</dbReference>
<dbReference type="OrthoDB" id="71307at2759"/>
<dbReference type="SMR" id="I1H7I3"/>
<dbReference type="AlphaFoldDB" id="I1H7I3"/>
<dbReference type="KEGG" id="bdi:100821172"/>
<feature type="region of interest" description="Disordered" evidence="3">
    <location>
        <begin position="478"/>
        <end position="539"/>
    </location>
</feature>
<evidence type="ECO:0000313" key="5">
    <source>
        <dbReference type="EMBL" id="KQK22603.1"/>
    </source>
</evidence>
<accession>I1H7I3</accession>
<feature type="domain" description="ACB" evidence="4">
    <location>
        <begin position="382"/>
        <end position="473"/>
    </location>
</feature>
<dbReference type="GeneID" id="100821172"/>
<sequence length="539" mass="58892">MELFFELLLTAAASLLVAFLLAKLFSANDPRSDPRDRAVGPADVIAEGNEEEEQERIIEVDEVKVKRAWADVAAPTLAEEWVEVEKAPATVAEEKTRCLPEEVGIPARLAPELFLGAVLEGRKEEGEVGKKPCDLTSAAAAMETSVEVKLRDLGAESSPSPREVIDVELEKEGEQQHDLCAEVAPCEVLDAGSQKQEVQAIEAVEVEQRHLAAPKEVIDAALAQECSQTLAEIPHELASDAVPDEVLEAVFEKQEQQVIEVNQQELTSEVAPRVPVDVALAEKDELQDNPVEEVVDVHEEAQSDDKAKCDASMVGRQTELVPMEDLVVMKDDDPEVSHDGSSNDKVAVQLPEKEVTLLGMPEDETRACMEFEEWEGIERSEVEKRFGAAAAFSASDAGTAALSKLDSDVQLRLQGLLKVAIDGPCYDSTQPLTLRPSSRAKWVAWQKLGNMHPEIAMDKYMNLLSEIIPGWMGDKTNSSIKKHEADGDSEEPVLAMTDHKGDQHIYQRNEDSTSTSMDEGPLPSPPNPEKGQSSDVPAE</sequence>
<name>I1H7I3_BRADI</name>
<dbReference type="Proteomes" id="UP000008810">
    <property type="component" value="Chromosome 1"/>
</dbReference>
<gene>
    <name evidence="6" type="primary">LOC100821172</name>
    <name evidence="5" type="ORF">BRADI_1g68300v3</name>
</gene>
<feature type="compositionally biased region" description="Basic and acidic residues" evidence="3">
    <location>
        <begin position="497"/>
        <end position="511"/>
    </location>
</feature>
<evidence type="ECO:0000256" key="1">
    <source>
        <dbReference type="ARBA" id="ARBA00005567"/>
    </source>
</evidence>
<dbReference type="EnsemblPlants" id="KQK22603">
    <property type="protein sequence ID" value="KQK22603"/>
    <property type="gene ID" value="BRADI_1g68300v3"/>
</dbReference>
<dbReference type="SUPFAM" id="SSF47027">
    <property type="entry name" value="Acyl-CoA binding protein"/>
    <property type="match status" value="1"/>
</dbReference>
<dbReference type="RefSeq" id="XP_003561826.1">
    <property type="nucleotide sequence ID" value="XM_003561778.4"/>
</dbReference>
<keyword evidence="2" id="KW-0446">Lipid-binding</keyword>
<dbReference type="GO" id="GO:0006631">
    <property type="term" value="P:fatty acid metabolic process"/>
    <property type="evidence" value="ECO:0000318"/>
    <property type="project" value="GO_Central"/>
</dbReference>
<dbReference type="InterPro" id="IPR035984">
    <property type="entry name" value="Acyl-CoA-binding_sf"/>
</dbReference>
<dbReference type="HOGENOM" id="CLU_505658_0_0_1"/>
<evidence type="ECO:0000313" key="7">
    <source>
        <dbReference type="Proteomes" id="UP000008810"/>
    </source>
</evidence>
<reference evidence="5" key="2">
    <citation type="submission" date="2017-06" db="EMBL/GenBank/DDBJ databases">
        <title>WGS assembly of Brachypodium distachyon.</title>
        <authorList>
            <consortium name="The International Brachypodium Initiative"/>
            <person name="Lucas S."/>
            <person name="Harmon-Smith M."/>
            <person name="Lail K."/>
            <person name="Tice H."/>
            <person name="Grimwood J."/>
            <person name="Bruce D."/>
            <person name="Barry K."/>
            <person name="Shu S."/>
            <person name="Lindquist E."/>
            <person name="Wang M."/>
            <person name="Pitluck S."/>
            <person name="Vogel J.P."/>
            <person name="Garvin D.F."/>
            <person name="Mockler T.C."/>
            <person name="Schmutz J."/>
            <person name="Rokhsar D."/>
            <person name="Bevan M.W."/>
        </authorList>
    </citation>
    <scope>NUCLEOTIDE SEQUENCE</scope>
    <source>
        <strain evidence="5">Bd21</strain>
    </source>
</reference>
<reference evidence="5 6" key="1">
    <citation type="journal article" date="2010" name="Nature">
        <title>Genome sequencing and analysis of the model grass Brachypodium distachyon.</title>
        <authorList>
            <consortium name="International Brachypodium Initiative"/>
        </authorList>
    </citation>
    <scope>NUCLEOTIDE SEQUENCE [LARGE SCALE GENOMIC DNA]</scope>
    <source>
        <strain evidence="5 6">Bd21</strain>
    </source>
</reference>
<dbReference type="Gene3D" id="1.20.80.10">
    <property type="match status" value="1"/>
</dbReference>
<dbReference type="GO" id="GO:0000062">
    <property type="term" value="F:fatty-acyl-CoA binding"/>
    <property type="evidence" value="ECO:0000318"/>
    <property type="project" value="GO_Central"/>
</dbReference>
<dbReference type="EMBL" id="CM000880">
    <property type="protein sequence ID" value="KQK22603.1"/>
    <property type="molecule type" value="Genomic_DNA"/>
</dbReference>
<dbReference type="PROSITE" id="PS51228">
    <property type="entry name" value="ACB_2"/>
    <property type="match status" value="1"/>
</dbReference>
<evidence type="ECO:0000259" key="4">
    <source>
        <dbReference type="PROSITE" id="PS51228"/>
    </source>
</evidence>